<accession>A0A6I3KLK1</accession>
<reference evidence="2 3" key="1">
    <citation type="submission" date="2019-11" db="EMBL/GenBank/DDBJ databases">
        <title>Identification of a novel strain.</title>
        <authorList>
            <person name="Xu Q."/>
            <person name="Wang G."/>
        </authorList>
    </citation>
    <scope>NUCLEOTIDE SEQUENCE [LARGE SCALE GENOMIC DNA]</scope>
    <source>
        <strain evidence="3">xq</strain>
    </source>
</reference>
<gene>
    <name evidence="2" type="ORF">GIW81_04490</name>
</gene>
<dbReference type="RefSeq" id="WP_154738119.1">
    <property type="nucleotide sequence ID" value="NZ_WMBQ01000001.1"/>
</dbReference>
<dbReference type="AlphaFoldDB" id="A0A6I3KLK1"/>
<keyword evidence="1" id="KW-0812">Transmembrane</keyword>
<dbReference type="EMBL" id="WMBQ01000001">
    <property type="protein sequence ID" value="MTD93591.1"/>
    <property type="molecule type" value="Genomic_DNA"/>
</dbReference>
<keyword evidence="1" id="KW-0472">Membrane</keyword>
<feature type="transmembrane region" description="Helical" evidence="1">
    <location>
        <begin position="15"/>
        <end position="34"/>
    </location>
</feature>
<keyword evidence="3" id="KW-1185">Reference proteome</keyword>
<evidence type="ECO:0000313" key="3">
    <source>
        <dbReference type="Proteomes" id="UP000440694"/>
    </source>
</evidence>
<evidence type="ECO:0000256" key="1">
    <source>
        <dbReference type="SAM" id="Phobius"/>
    </source>
</evidence>
<keyword evidence="1" id="KW-1133">Transmembrane helix</keyword>
<organism evidence="2 3">
    <name type="scientific">Hyphomicrobium album</name>
    <dbReference type="NCBI Taxonomy" id="2665159"/>
    <lineage>
        <taxon>Bacteria</taxon>
        <taxon>Pseudomonadati</taxon>
        <taxon>Pseudomonadota</taxon>
        <taxon>Alphaproteobacteria</taxon>
        <taxon>Hyphomicrobiales</taxon>
        <taxon>Hyphomicrobiaceae</taxon>
        <taxon>Hyphomicrobium</taxon>
    </lineage>
</organism>
<proteinExistence type="predicted"/>
<name>A0A6I3KLK1_9HYPH</name>
<comment type="caution">
    <text evidence="2">The sequence shown here is derived from an EMBL/GenBank/DDBJ whole genome shotgun (WGS) entry which is preliminary data.</text>
</comment>
<dbReference type="Proteomes" id="UP000440694">
    <property type="component" value="Unassembled WGS sequence"/>
</dbReference>
<evidence type="ECO:0000313" key="2">
    <source>
        <dbReference type="EMBL" id="MTD93591.1"/>
    </source>
</evidence>
<sequence>MTYPGQSPQVPAGTLFSKMMVTIIVLTTLALISFGPKSITSETFGGRAGTHDTAIEPSG</sequence>
<protein>
    <submittedName>
        <fullName evidence="2">Uncharacterized protein</fullName>
    </submittedName>
</protein>